<dbReference type="AlphaFoldDB" id="A0ABD0U0H7"/>
<evidence type="ECO:0000313" key="3">
    <source>
        <dbReference type="Proteomes" id="UP001552299"/>
    </source>
</evidence>
<feature type="compositionally biased region" description="Basic and acidic residues" evidence="1">
    <location>
        <begin position="269"/>
        <end position="282"/>
    </location>
</feature>
<keyword evidence="3" id="KW-1185">Reference proteome</keyword>
<feature type="region of interest" description="Disordered" evidence="1">
    <location>
        <begin position="54"/>
        <end position="108"/>
    </location>
</feature>
<organism evidence="2 3">
    <name type="scientific">Dendrobium thyrsiflorum</name>
    <name type="common">Pinecone-like raceme dendrobium</name>
    <name type="synonym">Orchid</name>
    <dbReference type="NCBI Taxonomy" id="117978"/>
    <lineage>
        <taxon>Eukaryota</taxon>
        <taxon>Viridiplantae</taxon>
        <taxon>Streptophyta</taxon>
        <taxon>Embryophyta</taxon>
        <taxon>Tracheophyta</taxon>
        <taxon>Spermatophyta</taxon>
        <taxon>Magnoliopsida</taxon>
        <taxon>Liliopsida</taxon>
        <taxon>Asparagales</taxon>
        <taxon>Orchidaceae</taxon>
        <taxon>Epidendroideae</taxon>
        <taxon>Malaxideae</taxon>
        <taxon>Dendrobiinae</taxon>
        <taxon>Dendrobium</taxon>
    </lineage>
</organism>
<dbReference type="PANTHER" id="PTHR36376:SF1">
    <property type="entry name" value="OS09G0514700 PROTEIN"/>
    <property type="match status" value="1"/>
</dbReference>
<dbReference type="EMBL" id="JANQDX010000018">
    <property type="protein sequence ID" value="KAL0905300.1"/>
    <property type="molecule type" value="Genomic_DNA"/>
</dbReference>
<accession>A0ABD0U0H7</accession>
<dbReference type="PANTHER" id="PTHR36376">
    <property type="entry name" value="OS09G0514700 PROTEIN"/>
    <property type="match status" value="1"/>
</dbReference>
<name>A0ABD0U0H7_DENTH</name>
<dbReference type="Proteomes" id="UP001552299">
    <property type="component" value="Unassembled WGS sequence"/>
</dbReference>
<evidence type="ECO:0000256" key="1">
    <source>
        <dbReference type="SAM" id="MobiDB-lite"/>
    </source>
</evidence>
<proteinExistence type="predicted"/>
<protein>
    <submittedName>
        <fullName evidence="2">Uncharacterized protein</fullName>
    </submittedName>
</protein>
<evidence type="ECO:0000313" key="2">
    <source>
        <dbReference type="EMBL" id="KAL0905300.1"/>
    </source>
</evidence>
<feature type="region of interest" description="Disordered" evidence="1">
    <location>
        <begin position="695"/>
        <end position="783"/>
    </location>
</feature>
<reference evidence="2 3" key="1">
    <citation type="journal article" date="2024" name="Plant Biotechnol. J.">
        <title>Dendrobium thyrsiflorum genome and its molecular insights into genes involved in important horticultural traits.</title>
        <authorList>
            <person name="Chen B."/>
            <person name="Wang J.Y."/>
            <person name="Zheng P.J."/>
            <person name="Li K.L."/>
            <person name="Liang Y.M."/>
            <person name="Chen X.F."/>
            <person name="Zhang C."/>
            <person name="Zhao X."/>
            <person name="He X."/>
            <person name="Zhang G.Q."/>
            <person name="Liu Z.J."/>
            <person name="Xu Q."/>
        </authorList>
    </citation>
    <scope>NUCLEOTIDE SEQUENCE [LARGE SCALE GENOMIC DNA]</scope>
    <source>
        <strain evidence="2">GZMU011</strain>
    </source>
</reference>
<gene>
    <name evidence="2" type="ORF">M5K25_023709</name>
</gene>
<feature type="compositionally biased region" description="Basic and acidic residues" evidence="1">
    <location>
        <begin position="754"/>
        <end position="768"/>
    </location>
</feature>
<feature type="region of interest" description="Disordered" evidence="1">
    <location>
        <begin position="213"/>
        <end position="241"/>
    </location>
</feature>
<comment type="caution">
    <text evidence="2">The sequence shown here is derived from an EMBL/GenBank/DDBJ whole genome shotgun (WGS) entry which is preliminary data.</text>
</comment>
<feature type="region of interest" description="Disordered" evidence="1">
    <location>
        <begin position="261"/>
        <end position="285"/>
    </location>
</feature>
<sequence length="800" mass="89101">MVGRKVEVLEGELGQLKTDFEEKISDFQNQFSSIHEKMDGRFAALEDLMKKMIDDKQKSASSETIGGHGRGGNPNPSEGRENPEVEVLEGDDGMPPLEPLSREELSRGYDRREDEYVGRREEFYRRGAGFERIQRRGADFEGERTDFHRRGADFERIQRRGADFEGRREEIHRRGADFERIQRRGDDFEGRRGDRLVVGKLYSITRRSNTLQKRTVCPGPSMGKSSNFMEPASLDTRRPKGKVVSLREAGIVQGIVGSDKRTATSVKSDASKMREATKESRGGEGLQFPNQIQFGVCECMHNIKACDARANSVHRCKSNIEREGFGFPVSEHGGIHPKSSVAVDSHASKVLQHGSCCHEETFNKEFWKSPTVRNHGQNLCIDVVSNSDTHLIPSGQPKISHCSSKVGFLSSSANSSKENPSFEFFVVSEEGINLYVDLNSIPSEWITSLKDEVCIDQRLQHQRLGYLSNPGCFPDAGQHMKPSPSENSELNLQSNGVETNTGCTNSSLCSVVSENCQSEVYPLDATVVSSGSFIITASNNPVETPGHLEITKGLSSHCIDYSNFRNSEIVDDIFSSQEQTLIHHDSIDASFRTVQINPSERDVSTKSNADEIPCAGVTTENIETTECHSLNFQKTDDNLEVTTENNSALTVCEKNNPTEVDEILDNSKITDIGIVENQITVEHFKLERESRCSNIESSCHHGKPSDFSQTGNSLPEVPASKYENSRKSNLLKRKSKCSPFQNASDNKVSSKRSRCSEKRDDNVGDNKNETSPPNINSSVQENVNDLAVLRRRSSRLLSKV</sequence>
<feature type="compositionally biased region" description="Polar residues" evidence="1">
    <location>
        <begin position="769"/>
        <end position="783"/>
    </location>
</feature>